<keyword evidence="5" id="KW-0418">Kinase</keyword>
<feature type="region of interest" description="Disordered" evidence="9">
    <location>
        <begin position="244"/>
        <end position="274"/>
    </location>
</feature>
<protein>
    <recommendedName>
        <fullName evidence="2">non-specific protein-tyrosine kinase</fullName>
        <ecNumber evidence="2">2.7.10.2</ecNumber>
    </recommendedName>
</protein>
<dbReference type="Pfam" id="PF13614">
    <property type="entry name" value="AAA_31"/>
    <property type="match status" value="1"/>
</dbReference>
<dbReference type="EC" id="2.7.10.2" evidence="2"/>
<evidence type="ECO:0000313" key="11">
    <source>
        <dbReference type="EMBL" id="RGL11219.1"/>
    </source>
</evidence>
<evidence type="ECO:0000313" key="12">
    <source>
        <dbReference type="Proteomes" id="UP000260943"/>
    </source>
</evidence>
<dbReference type="AlphaFoldDB" id="A0A3E4QVF9"/>
<keyword evidence="4" id="KW-0547">Nucleotide-binding</keyword>
<dbReference type="SUPFAM" id="SSF52540">
    <property type="entry name" value="P-loop containing nucleoside triphosphate hydrolases"/>
    <property type="match status" value="1"/>
</dbReference>
<proteinExistence type="inferred from homology"/>
<evidence type="ECO:0000256" key="7">
    <source>
        <dbReference type="ARBA" id="ARBA00023137"/>
    </source>
</evidence>
<dbReference type="GO" id="GO:0005524">
    <property type="term" value="F:ATP binding"/>
    <property type="evidence" value="ECO:0007669"/>
    <property type="project" value="UniProtKB-KW"/>
</dbReference>
<dbReference type="RefSeq" id="WP_117679228.1">
    <property type="nucleotide sequence ID" value="NZ_CBCSPH010000001.1"/>
</dbReference>
<dbReference type="NCBIfam" id="TIGR01007">
    <property type="entry name" value="eps_fam"/>
    <property type="match status" value="1"/>
</dbReference>
<evidence type="ECO:0000256" key="5">
    <source>
        <dbReference type="ARBA" id="ARBA00022777"/>
    </source>
</evidence>
<dbReference type="Proteomes" id="UP000260943">
    <property type="component" value="Unassembled WGS sequence"/>
</dbReference>
<keyword evidence="6" id="KW-0067">ATP-binding</keyword>
<evidence type="ECO:0000256" key="4">
    <source>
        <dbReference type="ARBA" id="ARBA00022741"/>
    </source>
</evidence>
<dbReference type="EMBL" id="QSRJ01000003">
    <property type="protein sequence ID" value="RGL11219.1"/>
    <property type="molecule type" value="Genomic_DNA"/>
</dbReference>
<dbReference type="GO" id="GO:0004715">
    <property type="term" value="F:non-membrane spanning protein tyrosine kinase activity"/>
    <property type="evidence" value="ECO:0007669"/>
    <property type="project" value="UniProtKB-EC"/>
</dbReference>
<dbReference type="Gene3D" id="3.40.50.300">
    <property type="entry name" value="P-loop containing nucleotide triphosphate hydrolases"/>
    <property type="match status" value="1"/>
</dbReference>
<evidence type="ECO:0000256" key="1">
    <source>
        <dbReference type="ARBA" id="ARBA00007316"/>
    </source>
</evidence>
<dbReference type="InterPro" id="IPR050445">
    <property type="entry name" value="Bact_polysacc_biosynth/exp"/>
</dbReference>
<gene>
    <name evidence="11" type="ORF">DXC81_03670</name>
</gene>
<dbReference type="InterPro" id="IPR025669">
    <property type="entry name" value="AAA_dom"/>
</dbReference>
<reference evidence="11 12" key="1">
    <citation type="submission" date="2018-08" db="EMBL/GenBank/DDBJ databases">
        <title>A genome reference for cultivated species of the human gut microbiota.</title>
        <authorList>
            <person name="Zou Y."/>
            <person name="Xue W."/>
            <person name="Luo G."/>
        </authorList>
    </citation>
    <scope>NUCLEOTIDE SEQUENCE [LARGE SCALE GENOMIC DNA]</scope>
    <source>
        <strain evidence="11 12">TF08-14</strain>
    </source>
</reference>
<comment type="catalytic activity">
    <reaction evidence="8">
        <text>L-tyrosyl-[protein] + ATP = O-phospho-L-tyrosyl-[protein] + ADP + H(+)</text>
        <dbReference type="Rhea" id="RHEA:10596"/>
        <dbReference type="Rhea" id="RHEA-COMP:10136"/>
        <dbReference type="Rhea" id="RHEA-COMP:20101"/>
        <dbReference type="ChEBI" id="CHEBI:15378"/>
        <dbReference type="ChEBI" id="CHEBI:30616"/>
        <dbReference type="ChEBI" id="CHEBI:46858"/>
        <dbReference type="ChEBI" id="CHEBI:61978"/>
        <dbReference type="ChEBI" id="CHEBI:456216"/>
        <dbReference type="EC" id="2.7.10.2"/>
    </reaction>
</comment>
<evidence type="ECO:0000256" key="3">
    <source>
        <dbReference type="ARBA" id="ARBA00022679"/>
    </source>
</evidence>
<sequence length="274" mass="29953">MPKMKRKGAGKLAVRNAAKTLLANIRFASVDKPIRTLTVTSSTPNEGKSTVALNLAKAIATSGATVLLVECDMRRRSQAEMIGVHSLGGVYSVLSGQMTVDEAVVEVSQNLYFLDSEPNIPNPADIIASHRFSKLVSTLESKYRYVIFDTPPVGTFVDAAEVGRLTDGVIFVVRENFTKRNEVLAAFDQLRKAEVNIIGSVMNCCEVEANEYYYAYYNESGKKVRTSDGDGVYNSHNYESAVAPVPVKRRSSASNSHKNAQAAKQLTGSRFTRN</sequence>
<name>A0A3E4QVF9_9ACTN</name>
<keyword evidence="3" id="KW-0808">Transferase</keyword>
<evidence type="ECO:0000259" key="10">
    <source>
        <dbReference type="Pfam" id="PF13614"/>
    </source>
</evidence>
<evidence type="ECO:0000256" key="9">
    <source>
        <dbReference type="SAM" id="MobiDB-lite"/>
    </source>
</evidence>
<accession>A0A3E4QVF9</accession>
<feature type="compositionally biased region" description="Polar residues" evidence="9">
    <location>
        <begin position="252"/>
        <end position="274"/>
    </location>
</feature>
<comment type="similarity">
    <text evidence="1">Belongs to the CpsD/CapB family.</text>
</comment>
<dbReference type="PANTHER" id="PTHR32309:SF13">
    <property type="entry name" value="FERRIC ENTEROBACTIN TRANSPORT PROTEIN FEPE"/>
    <property type="match status" value="1"/>
</dbReference>
<dbReference type="PANTHER" id="PTHR32309">
    <property type="entry name" value="TYROSINE-PROTEIN KINASE"/>
    <property type="match status" value="1"/>
</dbReference>
<dbReference type="InterPro" id="IPR027417">
    <property type="entry name" value="P-loop_NTPase"/>
</dbReference>
<organism evidence="11 12">
    <name type="scientific">Collinsella tanakaei</name>
    <dbReference type="NCBI Taxonomy" id="626935"/>
    <lineage>
        <taxon>Bacteria</taxon>
        <taxon>Bacillati</taxon>
        <taxon>Actinomycetota</taxon>
        <taxon>Coriobacteriia</taxon>
        <taxon>Coriobacteriales</taxon>
        <taxon>Coriobacteriaceae</taxon>
        <taxon>Collinsella</taxon>
    </lineage>
</organism>
<dbReference type="GO" id="GO:0005886">
    <property type="term" value="C:plasma membrane"/>
    <property type="evidence" value="ECO:0007669"/>
    <property type="project" value="TreeGrafter"/>
</dbReference>
<dbReference type="CDD" id="cd05387">
    <property type="entry name" value="BY-kinase"/>
    <property type="match status" value="1"/>
</dbReference>
<feature type="domain" description="AAA" evidence="10">
    <location>
        <begin position="47"/>
        <end position="154"/>
    </location>
</feature>
<evidence type="ECO:0000256" key="2">
    <source>
        <dbReference type="ARBA" id="ARBA00011903"/>
    </source>
</evidence>
<comment type="caution">
    <text evidence="11">The sequence shown here is derived from an EMBL/GenBank/DDBJ whole genome shotgun (WGS) entry which is preliminary data.</text>
</comment>
<dbReference type="InterPro" id="IPR005702">
    <property type="entry name" value="Wzc-like_C"/>
</dbReference>
<evidence type="ECO:0000256" key="8">
    <source>
        <dbReference type="ARBA" id="ARBA00051245"/>
    </source>
</evidence>
<keyword evidence="7" id="KW-0829">Tyrosine-protein kinase</keyword>
<evidence type="ECO:0000256" key="6">
    <source>
        <dbReference type="ARBA" id="ARBA00022840"/>
    </source>
</evidence>